<accession>A0ABN3KIE8</accession>
<dbReference type="RefSeq" id="WP_344598183.1">
    <property type="nucleotide sequence ID" value="NZ_BAAARW010000046.1"/>
</dbReference>
<keyword evidence="3" id="KW-1185">Reference proteome</keyword>
<keyword evidence="1" id="KW-0472">Membrane</keyword>
<reference evidence="2 3" key="1">
    <citation type="journal article" date="2019" name="Int. J. Syst. Evol. Microbiol.">
        <title>The Global Catalogue of Microorganisms (GCM) 10K type strain sequencing project: providing services to taxonomists for standard genome sequencing and annotation.</title>
        <authorList>
            <consortium name="The Broad Institute Genomics Platform"/>
            <consortium name="The Broad Institute Genome Sequencing Center for Infectious Disease"/>
            <person name="Wu L."/>
            <person name="Ma J."/>
        </authorList>
    </citation>
    <scope>NUCLEOTIDE SEQUENCE [LARGE SCALE GENOMIC DNA]</scope>
    <source>
        <strain evidence="2 3">JCM 3325</strain>
    </source>
</reference>
<feature type="transmembrane region" description="Helical" evidence="1">
    <location>
        <begin position="155"/>
        <end position="176"/>
    </location>
</feature>
<feature type="transmembrane region" description="Helical" evidence="1">
    <location>
        <begin position="235"/>
        <end position="256"/>
    </location>
</feature>
<gene>
    <name evidence="2" type="ORF">GCM10010191_91800</name>
</gene>
<sequence>MTAVASRGGGLRGAVAAEWTKAWTVRSTWWSLLAGAGLMGLGAVQFSIFATNANGNDDPSDDKGVVAVGEIAVAAVDVVQFALIGLAMLLITAEYSGGAIRTALQWVPRRGVLLLAKTAVAAVIGGAAGVLLAVLGSAVATPMLGRWAGFEASGWFGDVLAIGCYLSLMSVFALGLGTLLRSAAGTLIAIFLIVMLVPALLQASDITAVERIADYLPGIAGAAFMRGESEAYEPVLGLLIVAAWAAAAVVAGYAVLRRRDA</sequence>
<keyword evidence="1" id="KW-0812">Transmembrane</keyword>
<evidence type="ECO:0000313" key="3">
    <source>
        <dbReference type="Proteomes" id="UP001501231"/>
    </source>
</evidence>
<proteinExistence type="predicted"/>
<keyword evidence="1" id="KW-1133">Transmembrane helix</keyword>
<protein>
    <submittedName>
        <fullName evidence="2">ABC transporter permease subunit</fullName>
    </submittedName>
</protein>
<dbReference type="Proteomes" id="UP001501231">
    <property type="component" value="Unassembled WGS sequence"/>
</dbReference>
<organism evidence="2 3">
    <name type="scientific">Actinomadura vinacea</name>
    <dbReference type="NCBI Taxonomy" id="115336"/>
    <lineage>
        <taxon>Bacteria</taxon>
        <taxon>Bacillati</taxon>
        <taxon>Actinomycetota</taxon>
        <taxon>Actinomycetes</taxon>
        <taxon>Streptosporangiales</taxon>
        <taxon>Thermomonosporaceae</taxon>
        <taxon>Actinomadura</taxon>
    </lineage>
</organism>
<evidence type="ECO:0000256" key="1">
    <source>
        <dbReference type="SAM" id="Phobius"/>
    </source>
</evidence>
<comment type="caution">
    <text evidence="2">The sequence shown here is derived from an EMBL/GenBank/DDBJ whole genome shotgun (WGS) entry which is preliminary data.</text>
</comment>
<dbReference type="EMBL" id="BAAARW010000046">
    <property type="protein sequence ID" value="GAA2457652.1"/>
    <property type="molecule type" value="Genomic_DNA"/>
</dbReference>
<name>A0ABN3KIE8_9ACTN</name>
<evidence type="ECO:0000313" key="2">
    <source>
        <dbReference type="EMBL" id="GAA2457652.1"/>
    </source>
</evidence>
<feature type="transmembrane region" description="Helical" evidence="1">
    <location>
        <begin position="71"/>
        <end position="91"/>
    </location>
</feature>
<feature type="transmembrane region" description="Helical" evidence="1">
    <location>
        <begin position="183"/>
        <end position="201"/>
    </location>
</feature>
<feature type="transmembrane region" description="Helical" evidence="1">
    <location>
        <begin position="112"/>
        <end position="135"/>
    </location>
</feature>
<feature type="transmembrane region" description="Helical" evidence="1">
    <location>
        <begin position="29"/>
        <end position="51"/>
    </location>
</feature>